<name>A0A0J1D060_9BURK</name>
<evidence type="ECO:0008006" key="6">
    <source>
        <dbReference type="Google" id="ProtNLM"/>
    </source>
</evidence>
<evidence type="ECO:0000256" key="1">
    <source>
        <dbReference type="ARBA" id="ARBA00007274"/>
    </source>
</evidence>
<comment type="similarity">
    <text evidence="1">Belongs to the transferase hexapeptide repeat family.</text>
</comment>
<sequence>MKNFLKTIGMVFSAIRLIPHLILLATRDKNGLIRADIDRWNDIYMKDKKSGPALAFIRLMTIYPEYRNLFYHRVGWLGKIVNPLCRPMNTLFISTDVIGPGLFIQHGFATIIAAKSIGANCWINQQVTIGYSNTDDCPTIGDNVTISAGAKLIGAVTLGNNSKVGANAVVVKNVPANSTVVGVPARIVKRDGKRVNESLS</sequence>
<evidence type="ECO:0000256" key="2">
    <source>
        <dbReference type="ARBA" id="ARBA00022679"/>
    </source>
</evidence>
<dbReference type="AlphaFoldDB" id="A0A0J1D060"/>
<accession>A0A0J1D060</accession>
<dbReference type="PATRIC" id="fig|908627.4.peg.2223"/>
<evidence type="ECO:0000313" key="5">
    <source>
        <dbReference type="Proteomes" id="UP000035963"/>
    </source>
</evidence>
<dbReference type="InterPro" id="IPR045304">
    <property type="entry name" value="LbH_SAT"/>
</dbReference>
<keyword evidence="3" id="KW-0012">Acyltransferase</keyword>
<dbReference type="RefSeq" id="WP_047846492.1">
    <property type="nucleotide sequence ID" value="NZ_AEJF01000075.1"/>
</dbReference>
<dbReference type="Proteomes" id="UP000035963">
    <property type="component" value="Unassembled WGS sequence"/>
</dbReference>
<organism evidence="4 5">
    <name type="scientific">Caballeronia mineralivorans PML1(12)</name>
    <dbReference type="NCBI Taxonomy" id="908627"/>
    <lineage>
        <taxon>Bacteria</taxon>
        <taxon>Pseudomonadati</taxon>
        <taxon>Pseudomonadota</taxon>
        <taxon>Betaproteobacteria</taxon>
        <taxon>Burkholderiales</taxon>
        <taxon>Burkholderiaceae</taxon>
        <taxon>Caballeronia</taxon>
    </lineage>
</organism>
<dbReference type="PANTHER" id="PTHR42811">
    <property type="entry name" value="SERINE ACETYLTRANSFERASE"/>
    <property type="match status" value="1"/>
</dbReference>
<dbReference type="Pfam" id="PF00132">
    <property type="entry name" value="Hexapep"/>
    <property type="match status" value="1"/>
</dbReference>
<dbReference type="InterPro" id="IPR011004">
    <property type="entry name" value="Trimer_LpxA-like_sf"/>
</dbReference>
<dbReference type="GO" id="GO:0016746">
    <property type="term" value="F:acyltransferase activity"/>
    <property type="evidence" value="ECO:0007669"/>
    <property type="project" value="UniProtKB-KW"/>
</dbReference>
<dbReference type="InterPro" id="IPR001451">
    <property type="entry name" value="Hexapep"/>
</dbReference>
<dbReference type="CDD" id="cd03354">
    <property type="entry name" value="LbH_SAT"/>
    <property type="match status" value="1"/>
</dbReference>
<keyword evidence="2" id="KW-0808">Transferase</keyword>
<proteinExistence type="inferred from homology"/>
<comment type="caution">
    <text evidence="4">The sequence shown here is derived from an EMBL/GenBank/DDBJ whole genome shotgun (WGS) entry which is preliminary data.</text>
</comment>
<dbReference type="OrthoDB" id="8612290at2"/>
<evidence type="ECO:0000256" key="3">
    <source>
        <dbReference type="ARBA" id="ARBA00023315"/>
    </source>
</evidence>
<gene>
    <name evidence="4" type="ORF">EOS_10075</name>
</gene>
<dbReference type="EMBL" id="AEJF01000075">
    <property type="protein sequence ID" value="KLU26147.1"/>
    <property type="molecule type" value="Genomic_DNA"/>
</dbReference>
<dbReference type="Gene3D" id="2.160.10.10">
    <property type="entry name" value="Hexapeptide repeat proteins"/>
    <property type="match status" value="1"/>
</dbReference>
<dbReference type="SUPFAM" id="SSF51161">
    <property type="entry name" value="Trimeric LpxA-like enzymes"/>
    <property type="match status" value="1"/>
</dbReference>
<reference evidence="4 5" key="1">
    <citation type="journal article" date="2015" name="Genome Announc.">
        <title>Draft Genome Sequence of Burkholderia sp. Strain PML1(12), an Ectomycorrhizosphere-Inhabiting Bacterium with Effective Mineral-Weathering Ability.</title>
        <authorList>
            <person name="Uroz S."/>
            <person name="Oger P."/>
        </authorList>
    </citation>
    <scope>NUCLEOTIDE SEQUENCE [LARGE SCALE GENOMIC DNA]</scope>
    <source>
        <strain evidence="5">PML1(12)</strain>
    </source>
</reference>
<keyword evidence="5" id="KW-1185">Reference proteome</keyword>
<protein>
    <recommendedName>
        <fullName evidence="6">Serine acetyltransferase</fullName>
    </recommendedName>
</protein>
<evidence type="ECO:0000313" key="4">
    <source>
        <dbReference type="EMBL" id="KLU26147.1"/>
    </source>
</evidence>